<dbReference type="RefSeq" id="WP_212520298.1">
    <property type="nucleotide sequence ID" value="NZ_JAGSOH010000076.1"/>
</dbReference>
<keyword evidence="9" id="KW-1185">Reference proteome</keyword>
<comment type="subcellular location">
    <subcellularLocation>
        <location evidence="1">Cell membrane</location>
        <topology evidence="1">Multi-pass membrane protein</topology>
    </subcellularLocation>
</comment>
<feature type="transmembrane region" description="Helical" evidence="7">
    <location>
        <begin position="360"/>
        <end position="379"/>
    </location>
</feature>
<evidence type="ECO:0000256" key="7">
    <source>
        <dbReference type="SAM" id="Phobius"/>
    </source>
</evidence>
<feature type="transmembrane region" description="Helical" evidence="7">
    <location>
        <begin position="170"/>
        <end position="190"/>
    </location>
</feature>
<comment type="caution">
    <text evidence="8">The sequence shown here is derived from an EMBL/GenBank/DDBJ whole genome shotgun (WGS) entry which is preliminary data.</text>
</comment>
<evidence type="ECO:0000313" key="8">
    <source>
        <dbReference type="EMBL" id="MBR7829164.1"/>
    </source>
</evidence>
<feature type="transmembrane region" description="Helical" evidence="7">
    <location>
        <begin position="442"/>
        <end position="460"/>
    </location>
</feature>
<evidence type="ECO:0000256" key="4">
    <source>
        <dbReference type="ARBA" id="ARBA00022989"/>
    </source>
</evidence>
<evidence type="ECO:0000256" key="3">
    <source>
        <dbReference type="ARBA" id="ARBA00022692"/>
    </source>
</evidence>
<dbReference type="Gene3D" id="1.20.1740.10">
    <property type="entry name" value="Amino acid/polyamine transporter I"/>
    <property type="match status" value="1"/>
</dbReference>
<evidence type="ECO:0000313" key="9">
    <source>
        <dbReference type="Proteomes" id="UP000676325"/>
    </source>
</evidence>
<dbReference type="EMBL" id="JAGSOH010000076">
    <property type="protein sequence ID" value="MBR7829164.1"/>
    <property type="molecule type" value="Genomic_DNA"/>
</dbReference>
<organism evidence="8 9">
    <name type="scientific">Actinospica acidithermotolerans</name>
    <dbReference type="NCBI Taxonomy" id="2828514"/>
    <lineage>
        <taxon>Bacteria</taxon>
        <taxon>Bacillati</taxon>
        <taxon>Actinomycetota</taxon>
        <taxon>Actinomycetes</taxon>
        <taxon>Catenulisporales</taxon>
        <taxon>Actinospicaceae</taxon>
        <taxon>Actinospica</taxon>
    </lineage>
</organism>
<dbReference type="GO" id="GO:0005886">
    <property type="term" value="C:plasma membrane"/>
    <property type="evidence" value="ECO:0007669"/>
    <property type="project" value="UniProtKB-SubCell"/>
</dbReference>
<protein>
    <submittedName>
        <fullName evidence="8">APC family permease</fullName>
    </submittedName>
</protein>
<dbReference type="AlphaFoldDB" id="A0A941EHG0"/>
<feature type="transmembrane region" description="Helical" evidence="7">
    <location>
        <begin position="24"/>
        <end position="43"/>
    </location>
</feature>
<dbReference type="PIRSF" id="PIRSF006060">
    <property type="entry name" value="AA_transporter"/>
    <property type="match status" value="1"/>
</dbReference>
<evidence type="ECO:0000256" key="1">
    <source>
        <dbReference type="ARBA" id="ARBA00004651"/>
    </source>
</evidence>
<feature type="compositionally biased region" description="Low complexity" evidence="6">
    <location>
        <begin position="526"/>
        <end position="550"/>
    </location>
</feature>
<reference evidence="8" key="1">
    <citation type="submission" date="2021-04" db="EMBL/GenBank/DDBJ databases">
        <title>Genome based classification of Actinospica acidithermotolerans sp. nov., an actinobacterium isolated from an Indonesian hot spring.</title>
        <authorList>
            <person name="Kusuma A.B."/>
            <person name="Putra K.E."/>
            <person name="Nafisah S."/>
            <person name="Loh J."/>
            <person name="Nouioui I."/>
            <person name="Goodfellow M."/>
        </authorList>
    </citation>
    <scope>NUCLEOTIDE SEQUENCE</scope>
    <source>
        <strain evidence="8">MGRD01-02</strain>
    </source>
</reference>
<keyword evidence="5 7" id="KW-0472">Membrane</keyword>
<feature type="transmembrane region" description="Helical" evidence="7">
    <location>
        <begin position="102"/>
        <end position="130"/>
    </location>
</feature>
<dbReference type="Pfam" id="PF13520">
    <property type="entry name" value="AA_permease_2"/>
    <property type="match status" value="1"/>
</dbReference>
<evidence type="ECO:0000256" key="2">
    <source>
        <dbReference type="ARBA" id="ARBA00022475"/>
    </source>
</evidence>
<dbReference type="GO" id="GO:0022857">
    <property type="term" value="F:transmembrane transporter activity"/>
    <property type="evidence" value="ECO:0007669"/>
    <property type="project" value="InterPro"/>
</dbReference>
<dbReference type="Proteomes" id="UP000676325">
    <property type="component" value="Unassembled WGS sequence"/>
</dbReference>
<feature type="transmembrane region" description="Helical" evidence="7">
    <location>
        <begin position="309"/>
        <end position="329"/>
    </location>
</feature>
<keyword evidence="4 7" id="KW-1133">Transmembrane helix</keyword>
<feature type="transmembrane region" description="Helical" evidence="7">
    <location>
        <begin position="391"/>
        <end position="421"/>
    </location>
</feature>
<dbReference type="InterPro" id="IPR050367">
    <property type="entry name" value="APC_superfamily"/>
</dbReference>
<feature type="transmembrane region" description="Helical" evidence="7">
    <location>
        <begin position="63"/>
        <end position="81"/>
    </location>
</feature>
<dbReference type="PANTHER" id="PTHR42770:SF16">
    <property type="entry name" value="AMINO ACID PERMEASE"/>
    <property type="match status" value="1"/>
</dbReference>
<feature type="transmembrane region" description="Helical" evidence="7">
    <location>
        <begin position="251"/>
        <end position="271"/>
    </location>
</feature>
<proteinExistence type="predicted"/>
<feature type="transmembrane region" description="Helical" evidence="7">
    <location>
        <begin position="142"/>
        <end position="163"/>
    </location>
</feature>
<keyword evidence="3 7" id="KW-0812">Transmembrane</keyword>
<gene>
    <name evidence="8" type="ORF">KDK95_22845</name>
</gene>
<evidence type="ECO:0000256" key="5">
    <source>
        <dbReference type="ARBA" id="ARBA00023136"/>
    </source>
</evidence>
<dbReference type="InterPro" id="IPR002293">
    <property type="entry name" value="AA/rel_permease1"/>
</dbReference>
<feature type="transmembrane region" description="Helical" evidence="7">
    <location>
        <begin position="480"/>
        <end position="500"/>
    </location>
</feature>
<accession>A0A941EHG0</accession>
<feature type="region of interest" description="Disordered" evidence="6">
    <location>
        <begin position="523"/>
        <end position="550"/>
    </location>
</feature>
<feature type="transmembrane region" description="Helical" evidence="7">
    <location>
        <begin position="210"/>
        <end position="231"/>
    </location>
</feature>
<sequence>MSTLDTSVESAAPAATHGSLRKNAVGMIGVIFMVLATAAPITAMTGNLPIAIGSGNGAGTPGAFLFATAVLAVFTVGYSAMARHVTATGAFYGFITRGLGRAAGLGAGLMATLAYMVFEGSLIGIFASFFKTDVETFGGPKISWVLYALVGIVVIAALGYFDISISGKVLGVFLVAEVLILAALGLSVLFHGGGSSGLETRSLNPGNAFTAVAGGSAAIGLFFAFWSWVGFETTAVYGEESRNPTKIIPRATLIVVIGLGLFYTFISWMTISGNGPEQAIAISNGSTGNAFDLFFGITQKFIGVWAKDVYMVLTVTGSFACALAFHNSASRYLYAFGRDELHPVVRHLGRTHPKHKSPHVASILQSLVTLAITLGFFWFQAPTKSAPDVAYYFQFGLLAIMGTMAILIVQAICSVSVIWYFHVTKHEPDSPVLATRTWWRTLLAPAVGALGMIYVVYLLFSHLSFAAGAAATSPVYQITPYVVIGTGAVGIVGGLVLRAVSPARYQKIGATVLADAVEKTETAEMAESAEPTGPAASAASAASAEEAAAV</sequence>
<evidence type="ECO:0000256" key="6">
    <source>
        <dbReference type="SAM" id="MobiDB-lite"/>
    </source>
</evidence>
<dbReference type="PANTHER" id="PTHR42770">
    <property type="entry name" value="AMINO ACID TRANSPORTER-RELATED"/>
    <property type="match status" value="1"/>
</dbReference>
<name>A0A941EHG0_9ACTN</name>
<keyword evidence="2" id="KW-1003">Cell membrane</keyword>